<evidence type="ECO:0000313" key="2">
    <source>
        <dbReference type="Proteomes" id="UP000181997"/>
    </source>
</evidence>
<protein>
    <submittedName>
        <fullName evidence="1">Uncharacterized protein</fullName>
    </submittedName>
</protein>
<accession>A0A1C3YSU4</accession>
<dbReference type="Proteomes" id="UP000181997">
    <property type="component" value="Unassembled WGS sequence"/>
</dbReference>
<sequence>MAFENFYNSVQKHLKAMNGQANNQMKTSFKKPVNTIKKTADNVVKGCCGKNKKS</sequence>
<dbReference type="EMBL" id="FMAU01000001">
    <property type="protein sequence ID" value="SCB73149.1"/>
    <property type="molecule type" value="Genomic_DNA"/>
</dbReference>
<gene>
    <name evidence="1" type="ORF">GA0061094_0125</name>
</gene>
<reference evidence="2" key="1">
    <citation type="submission" date="2016-08" db="EMBL/GenBank/DDBJ databases">
        <authorList>
            <person name="Varghese N."/>
            <person name="Submissions Spin"/>
        </authorList>
    </citation>
    <scope>NUCLEOTIDE SEQUENCE [LARGE SCALE GENOMIC DNA]</scope>
    <source>
        <strain evidence="2">SGD-1123</strain>
    </source>
</reference>
<name>A0A1C3YSU4_9BACI</name>
<proteinExistence type="predicted"/>
<evidence type="ECO:0000313" key="1">
    <source>
        <dbReference type="EMBL" id="SCB73149.1"/>
    </source>
</evidence>
<dbReference type="RefSeq" id="WP_156416128.1">
    <property type="nucleotide sequence ID" value="NZ_FMAU01000001.1"/>
</dbReference>
<dbReference type="AlphaFoldDB" id="A0A1C3YSU4"/>
<organism evidence="1 2">
    <name type="scientific">[Bacillus] enclensis</name>
    <dbReference type="NCBI Taxonomy" id="1402860"/>
    <lineage>
        <taxon>Bacteria</taxon>
        <taxon>Bacillati</taxon>
        <taxon>Bacillota</taxon>
        <taxon>Bacilli</taxon>
        <taxon>Bacillales</taxon>
        <taxon>Bacillaceae</taxon>
        <taxon>Rossellomorea</taxon>
    </lineage>
</organism>
<keyword evidence="2" id="KW-1185">Reference proteome</keyword>